<evidence type="ECO:0000256" key="2">
    <source>
        <dbReference type="SAM" id="Phobius"/>
    </source>
</evidence>
<organism evidence="4 5">
    <name type="scientific">Lutzomyia longipalpis</name>
    <name type="common">Sand fly</name>
    <dbReference type="NCBI Taxonomy" id="7200"/>
    <lineage>
        <taxon>Eukaryota</taxon>
        <taxon>Metazoa</taxon>
        <taxon>Ecdysozoa</taxon>
        <taxon>Arthropoda</taxon>
        <taxon>Hexapoda</taxon>
        <taxon>Insecta</taxon>
        <taxon>Pterygota</taxon>
        <taxon>Neoptera</taxon>
        <taxon>Endopterygota</taxon>
        <taxon>Diptera</taxon>
        <taxon>Nematocera</taxon>
        <taxon>Psychodoidea</taxon>
        <taxon>Psychodidae</taxon>
        <taxon>Lutzomyia</taxon>
        <taxon>Lutzomyia</taxon>
    </lineage>
</organism>
<feature type="compositionally biased region" description="Low complexity" evidence="1">
    <location>
        <begin position="428"/>
        <end position="444"/>
    </location>
</feature>
<dbReference type="CDD" id="cd10442">
    <property type="entry name" value="GIY-YIG_PLEs"/>
    <property type="match status" value="1"/>
</dbReference>
<dbReference type="PANTHER" id="PTHR47537">
    <property type="entry name" value="CUBILIN"/>
    <property type="match status" value="1"/>
</dbReference>
<dbReference type="VEuPathDB" id="VectorBase:LLONM1_011537"/>
<protein>
    <recommendedName>
        <fullName evidence="3">DUF7805 domain-containing protein</fullName>
    </recommendedName>
</protein>
<keyword evidence="2" id="KW-1133">Transmembrane helix</keyword>
<feature type="compositionally biased region" description="Low complexity" evidence="1">
    <location>
        <begin position="81"/>
        <end position="97"/>
    </location>
</feature>
<keyword evidence="5" id="KW-1185">Reference proteome</keyword>
<dbReference type="PANTHER" id="PTHR47537:SF8">
    <property type="entry name" value="CUB DOMAIN-CONTAINING PROTEIN"/>
    <property type="match status" value="1"/>
</dbReference>
<sequence>MSRRGRLGRIQSPRHTLPPNTTCTYYFHGYPTDLVWIYFTSYHLQILQPPVIDNTTFGQTDVPPWIIRFRVWDSSITATSGRVTPSGGTVSTSTVPPNLRPFHPTVNSSVTGNYYYYPSGQQPPPNERPVNVDNAWNPVENYIYGPTRSSVFNHNNPYGGGSVVPTPAPPPQNRYDKLNNGLSNIKETFNYIANTKYTQNQYSGAQLSNIIQQRNPETNTIISLDHYLSYASSSGSRKHGVNRSELYYRIPCGACEGVYVGTTGRMLRTRVREHYRDCRVPIRREKAAASALCEHSHDTGHVFKFEEAQILDTHQHYSKRLMLEALHIKCNIEKAVNRRTDHADDVLMSRRGRLGRIQSPRHTLPPNTTCTYYFHGYPTDLVWIYFTSYHLQILQPPVIDNTTFGQTDVPPWIIRFRVWDSSITATSGRVTPSGGTVSTSTVPPNLRPFHPTVNSSVTGNYYYYPSGQQPPPNERPVNVDNAWNPVENYIYGPTRSSVFNHNNPYGGGSVVPTPAPPPQNRYDKLNNGLSNIKETFNYIANTKYTQNQYSGAQLSNIIQQRNPETNTIISLDHYLSYASSSGSRKHGVNRSGHQEKNPPGGRKLLLEIFDNETPKLCDHTGLKEASGTVSKTRPCTPLESYVSAGNDLKIEFHTQTGTALFPATFAMQYEFVDTNLGGDIWQGRRGEETPIPPLCSRVFRKRRGDFQSPRNVFLHGRGGARNLTCLYRFEAGLGERIRINLHNVSFGDSTTCITEADAHTGRPRCVALENDADGRIGELKIFDVPYKDVRIPLGCFCDNTSSIYNTPLSFQSNARTLEISFVVTHLNVSEDFGDVYFHASYEIVRIPECRKRLRLKGAGGEDELEYPLRSHEITCEGQPWYIEAQLPERSLFVLTWGTFLPIEPNQEEILRCNTRNRLIIYSGRPLKVMRVICPTDQGNKASALHIFSEDWLNLQPLLYGSKPASMVLEPVFKEPGNLAFSWLEIQRTKASLIQQLDLQTNFTANETLGEFGFFPRHAECEHKCPELDACIGSNLWCDGTVNCPSGYDESEEECGTARKLLELPGGIFAALGCIAAAVAACFIFCIFGLVRKRKKGIDAKPTLNGTLRKDFKKSDLFMDPGS</sequence>
<dbReference type="EnsemblMetazoa" id="LLOJ006379-RA">
    <property type="protein sequence ID" value="LLOJ006379-PA"/>
    <property type="gene ID" value="LLOJ006379"/>
</dbReference>
<dbReference type="EMBL" id="AJWK01020676">
    <property type="status" value="NOT_ANNOTATED_CDS"/>
    <property type="molecule type" value="Genomic_DNA"/>
</dbReference>
<feature type="region of interest" description="Disordered" evidence="1">
    <location>
        <begin position="428"/>
        <end position="449"/>
    </location>
</feature>
<dbReference type="GO" id="GO:0005886">
    <property type="term" value="C:plasma membrane"/>
    <property type="evidence" value="ECO:0007669"/>
    <property type="project" value="TreeGrafter"/>
</dbReference>
<dbReference type="VEuPathDB" id="VectorBase:LLOJ006379"/>
<reference evidence="4" key="1">
    <citation type="submission" date="2020-05" db="UniProtKB">
        <authorList>
            <consortium name="EnsemblMetazoa"/>
        </authorList>
    </citation>
    <scope>IDENTIFICATION</scope>
    <source>
        <strain evidence="4">Jacobina</strain>
    </source>
</reference>
<dbReference type="InterPro" id="IPR035914">
    <property type="entry name" value="Sperma_CUB_dom_sf"/>
</dbReference>
<dbReference type="EMBL" id="AJWK01020677">
    <property type="status" value="NOT_ANNOTATED_CDS"/>
    <property type="molecule type" value="Genomic_DNA"/>
</dbReference>
<dbReference type="SUPFAM" id="SSF49854">
    <property type="entry name" value="Spermadhesin, CUB domain"/>
    <property type="match status" value="1"/>
</dbReference>
<feature type="domain" description="DUF7805" evidence="3">
    <location>
        <begin position="846"/>
        <end position="989"/>
    </location>
</feature>
<evidence type="ECO:0000313" key="5">
    <source>
        <dbReference type="Proteomes" id="UP000092461"/>
    </source>
</evidence>
<dbReference type="AlphaFoldDB" id="A0A1B0CNQ7"/>
<keyword evidence="2" id="KW-0472">Membrane</keyword>
<dbReference type="InterPro" id="IPR053207">
    <property type="entry name" value="Non-NMDA_GluR_Accessory"/>
</dbReference>
<dbReference type="Proteomes" id="UP000092461">
    <property type="component" value="Unassembled WGS sequence"/>
</dbReference>
<feature type="region of interest" description="Disordered" evidence="1">
    <location>
        <begin position="81"/>
        <end position="102"/>
    </location>
</feature>
<proteinExistence type="predicted"/>
<evidence type="ECO:0000313" key="4">
    <source>
        <dbReference type="EnsemblMetazoa" id="LLOJ006379-PA"/>
    </source>
</evidence>
<dbReference type="Pfam" id="PF25090">
    <property type="entry name" value="DUF7805"/>
    <property type="match status" value="1"/>
</dbReference>
<evidence type="ECO:0000256" key="1">
    <source>
        <dbReference type="SAM" id="MobiDB-lite"/>
    </source>
</evidence>
<feature type="transmembrane region" description="Helical" evidence="2">
    <location>
        <begin position="1067"/>
        <end position="1090"/>
    </location>
</feature>
<dbReference type="InterPro" id="IPR056707">
    <property type="entry name" value="DUF7805"/>
</dbReference>
<keyword evidence="2" id="KW-0812">Transmembrane</keyword>
<feature type="region of interest" description="Disordered" evidence="1">
    <location>
        <begin position="582"/>
        <end position="601"/>
    </location>
</feature>
<evidence type="ECO:0000259" key="3">
    <source>
        <dbReference type="Pfam" id="PF25090"/>
    </source>
</evidence>
<dbReference type="Gene3D" id="2.60.120.290">
    <property type="entry name" value="Spermadhesin, CUB domain"/>
    <property type="match status" value="1"/>
</dbReference>
<dbReference type="VEuPathDB" id="VectorBase:LLONM1_003646"/>
<accession>A0A1B0CNQ7</accession>
<name>A0A1B0CNQ7_LUTLO</name>